<dbReference type="CDD" id="cd02440">
    <property type="entry name" value="AdoMet_MTases"/>
    <property type="match status" value="1"/>
</dbReference>
<comment type="caution">
    <text evidence="3">The sequence shown here is derived from an EMBL/GenBank/DDBJ whole genome shotgun (WGS) entry which is preliminary data.</text>
</comment>
<dbReference type="Pfam" id="PF21302">
    <property type="entry name" value="Zn_ribbon_RlmA"/>
    <property type="match status" value="1"/>
</dbReference>
<feature type="domain" description="Methyltransferase" evidence="1">
    <location>
        <begin position="96"/>
        <end position="180"/>
    </location>
</feature>
<keyword evidence="4" id="KW-1185">Reference proteome</keyword>
<dbReference type="GO" id="GO:0032259">
    <property type="term" value="P:methylation"/>
    <property type="evidence" value="ECO:0007669"/>
    <property type="project" value="UniProtKB-KW"/>
</dbReference>
<sequence length="286" mass="30588">MSIDSTWLRCPNCFLDLTEIDERVFGCASGHRYDRAKHGYLTLLPPKAPRTVGDDREMLEARTALLDSGAYSPIAAAISDAVLAQQAAAGGDALRIADLGCGTGYYSTVLSHRVPEAAFLLADRSPDAVRMSLRAIPAATGVVLDLWRPLPLRDGVVDVVLNVFAPRNAVEYARVLKPGGVLIVVVPTAAHLQEIRRTGTLLDVPAGKSDRVAEQLSESGLVLRSTTSPEYTFSAEAATRALLANMGPSAHHGDRLARHDLRDGASVEVTVSVEVLTFERSPEVPA</sequence>
<dbReference type="PANTHER" id="PTHR42912:SF45">
    <property type="entry name" value="23S RRNA (GUANINE(745)-N(1))-METHYLTRANSFERASE"/>
    <property type="match status" value="1"/>
</dbReference>
<dbReference type="GO" id="GO:0008168">
    <property type="term" value="F:methyltransferase activity"/>
    <property type="evidence" value="ECO:0007669"/>
    <property type="project" value="UniProtKB-KW"/>
</dbReference>
<reference evidence="4" key="1">
    <citation type="journal article" date="2019" name="Int. J. Syst. Evol. Microbiol.">
        <title>The Global Catalogue of Microorganisms (GCM) 10K type strain sequencing project: providing services to taxonomists for standard genome sequencing and annotation.</title>
        <authorList>
            <consortium name="The Broad Institute Genomics Platform"/>
            <consortium name="The Broad Institute Genome Sequencing Center for Infectious Disease"/>
            <person name="Wu L."/>
            <person name="Ma J."/>
        </authorList>
    </citation>
    <scope>NUCLEOTIDE SEQUENCE [LARGE SCALE GENOMIC DNA]</scope>
    <source>
        <strain evidence="4">JCM 14319</strain>
    </source>
</reference>
<name>A0ABP4WPH2_9MICO</name>
<evidence type="ECO:0000313" key="4">
    <source>
        <dbReference type="Proteomes" id="UP001500506"/>
    </source>
</evidence>
<dbReference type="Pfam" id="PF13649">
    <property type="entry name" value="Methyltransf_25"/>
    <property type="match status" value="1"/>
</dbReference>
<evidence type="ECO:0000313" key="3">
    <source>
        <dbReference type="EMBL" id="GAA1755883.1"/>
    </source>
</evidence>
<dbReference type="PANTHER" id="PTHR42912">
    <property type="entry name" value="METHYLTRANSFERASE"/>
    <property type="match status" value="1"/>
</dbReference>
<dbReference type="InterPro" id="IPR041698">
    <property type="entry name" value="Methyltransf_25"/>
</dbReference>
<dbReference type="SUPFAM" id="SSF53335">
    <property type="entry name" value="S-adenosyl-L-methionine-dependent methyltransferases"/>
    <property type="match status" value="1"/>
</dbReference>
<accession>A0ABP4WPH2</accession>
<protein>
    <submittedName>
        <fullName evidence="3">Methyltransferase domain-containing protein</fullName>
    </submittedName>
</protein>
<dbReference type="InterPro" id="IPR016718">
    <property type="entry name" value="rRNA_m1G-MeTrfase_A_prd"/>
</dbReference>
<organism evidence="3 4">
    <name type="scientific">Agromyces humatus</name>
    <dbReference type="NCBI Taxonomy" id="279573"/>
    <lineage>
        <taxon>Bacteria</taxon>
        <taxon>Bacillati</taxon>
        <taxon>Actinomycetota</taxon>
        <taxon>Actinomycetes</taxon>
        <taxon>Micrococcales</taxon>
        <taxon>Microbacteriaceae</taxon>
        <taxon>Agromyces</taxon>
    </lineage>
</organism>
<dbReference type="Gene3D" id="3.40.50.150">
    <property type="entry name" value="Vaccinia Virus protein VP39"/>
    <property type="match status" value="1"/>
</dbReference>
<dbReference type="EMBL" id="BAAANH010000002">
    <property type="protein sequence ID" value="GAA1755883.1"/>
    <property type="molecule type" value="Genomic_DNA"/>
</dbReference>
<evidence type="ECO:0000259" key="2">
    <source>
        <dbReference type="Pfam" id="PF21302"/>
    </source>
</evidence>
<keyword evidence="3" id="KW-0808">Transferase</keyword>
<dbReference type="RefSeq" id="WP_232497109.1">
    <property type="nucleotide sequence ID" value="NZ_BAAANH010000002.1"/>
</dbReference>
<proteinExistence type="predicted"/>
<dbReference type="Proteomes" id="UP001500506">
    <property type="component" value="Unassembled WGS sequence"/>
</dbReference>
<dbReference type="InterPro" id="IPR048647">
    <property type="entry name" value="RlmA_N"/>
</dbReference>
<keyword evidence="3" id="KW-0489">Methyltransferase</keyword>
<evidence type="ECO:0000259" key="1">
    <source>
        <dbReference type="Pfam" id="PF13649"/>
    </source>
</evidence>
<gene>
    <name evidence="3" type="ORF">GCM10009747_12610</name>
</gene>
<dbReference type="InterPro" id="IPR029063">
    <property type="entry name" value="SAM-dependent_MTases_sf"/>
</dbReference>
<feature type="domain" description="23S rRNA (guanine(745)-N(1))-methyltransferase N-terminal" evidence="2">
    <location>
        <begin position="9"/>
        <end position="46"/>
    </location>
</feature>
<dbReference type="PIRSF" id="PIRSF018249">
    <property type="entry name" value="MyrA_prd"/>
    <property type="match status" value="1"/>
</dbReference>
<dbReference type="InterPro" id="IPR050508">
    <property type="entry name" value="Methyltransf_Superfamily"/>
</dbReference>